<organism evidence="1 2">
    <name type="scientific">Qipengyuania flava</name>
    <dbReference type="NCBI Taxonomy" id="192812"/>
    <lineage>
        <taxon>Bacteria</taxon>
        <taxon>Pseudomonadati</taxon>
        <taxon>Pseudomonadota</taxon>
        <taxon>Alphaproteobacteria</taxon>
        <taxon>Sphingomonadales</taxon>
        <taxon>Erythrobacteraceae</taxon>
        <taxon>Qipengyuania</taxon>
    </lineage>
</organism>
<evidence type="ECO:0000313" key="2">
    <source>
        <dbReference type="Proteomes" id="UP000325385"/>
    </source>
</evidence>
<dbReference type="Proteomes" id="UP000325385">
    <property type="component" value="Chromosome"/>
</dbReference>
<dbReference type="Pfam" id="PF09550">
    <property type="entry name" value="Phage_TAC_6"/>
    <property type="match status" value="1"/>
</dbReference>
<evidence type="ECO:0000313" key="1">
    <source>
        <dbReference type="EMBL" id="QFI62211.1"/>
    </source>
</evidence>
<protein>
    <submittedName>
        <fullName evidence="1">Phage tail assembly chaperone</fullName>
    </submittedName>
</protein>
<dbReference type="GeneID" id="69696094"/>
<dbReference type="RefSeq" id="WP_151884861.1">
    <property type="nucleotide sequence ID" value="NZ_CP032228.1"/>
</dbReference>
<accession>A0A5P6N875</accession>
<gene>
    <name evidence="1" type="ORF">D0Y83_02200</name>
</gene>
<dbReference type="EMBL" id="CP032228">
    <property type="protein sequence ID" value="QFI62211.1"/>
    <property type="molecule type" value="Genomic_DNA"/>
</dbReference>
<dbReference type="AlphaFoldDB" id="A0A5P6N875"/>
<dbReference type="InterPro" id="IPR019056">
    <property type="entry name" value="Phage_TAC_6"/>
</dbReference>
<name>A0A5P6N875_9SPHN</name>
<sequence>MSERFAARALQLAGLAALRLGWTPRVFWDATPSELAASIAPPAPTQLPPTPAEIAALIERDRDG</sequence>
<proteinExistence type="predicted"/>
<reference evidence="2" key="1">
    <citation type="submission" date="2018-09" db="EMBL/GenBank/DDBJ databases">
        <title>Nocardia yunnanensis sp. nov., an actinomycete isolated from a soil sample.</title>
        <authorList>
            <person name="Zhang J."/>
        </authorList>
    </citation>
    <scope>NUCLEOTIDE SEQUENCE [LARGE SCALE GENOMIC DNA]</scope>
    <source>
        <strain evidence="2">21-3</strain>
    </source>
</reference>